<keyword evidence="2" id="KW-1003">Cell membrane</keyword>
<evidence type="ECO:0000256" key="1">
    <source>
        <dbReference type="ARBA" id="ARBA00004651"/>
    </source>
</evidence>
<feature type="transmembrane region" description="Helical" evidence="8">
    <location>
        <begin position="6"/>
        <end position="23"/>
    </location>
</feature>
<comment type="subcellular location">
    <subcellularLocation>
        <location evidence="1">Cell membrane</location>
        <topology evidence="1">Multi-pass membrane protein</topology>
    </subcellularLocation>
</comment>
<gene>
    <name evidence="9" type="ORF">UFOPK3674_01361</name>
</gene>
<dbReference type="NCBIfam" id="NF010824">
    <property type="entry name" value="PRK14228.1"/>
    <property type="match status" value="1"/>
</dbReference>
<evidence type="ECO:0000256" key="2">
    <source>
        <dbReference type="ARBA" id="ARBA00022475"/>
    </source>
</evidence>
<accession>A0A6J7ITE2</accession>
<sequence>MSAGLWIGVAALGGLGAVARMLVTASADRRAAMPFPIGTLVANLTGTFVVGVLAGAAVSGTARTLLITGLLGTFTTFSTWMLDTHRLATEGRRGLAVLNVAGSLAAGLLVIWAGERLGCALRPQVG</sequence>
<dbReference type="InterPro" id="IPR003691">
    <property type="entry name" value="FluC"/>
</dbReference>
<dbReference type="PANTHER" id="PTHR28259">
    <property type="entry name" value="FLUORIDE EXPORT PROTEIN 1-RELATED"/>
    <property type="match status" value="1"/>
</dbReference>
<dbReference type="HAMAP" id="MF_00454">
    <property type="entry name" value="FluC"/>
    <property type="match status" value="1"/>
</dbReference>
<reference evidence="9" key="1">
    <citation type="submission" date="2020-05" db="EMBL/GenBank/DDBJ databases">
        <authorList>
            <person name="Chiriac C."/>
            <person name="Salcher M."/>
            <person name="Ghai R."/>
            <person name="Kavagutti S V."/>
        </authorList>
    </citation>
    <scope>NUCLEOTIDE SEQUENCE</scope>
</reference>
<feature type="transmembrane region" description="Helical" evidence="8">
    <location>
        <begin position="94"/>
        <end position="114"/>
    </location>
</feature>
<dbReference type="PANTHER" id="PTHR28259:SF1">
    <property type="entry name" value="FLUORIDE EXPORT PROTEIN 1-RELATED"/>
    <property type="match status" value="1"/>
</dbReference>
<protein>
    <submittedName>
        <fullName evidence="9">Unannotated protein</fullName>
    </submittedName>
</protein>
<evidence type="ECO:0000256" key="5">
    <source>
        <dbReference type="ARBA" id="ARBA00023136"/>
    </source>
</evidence>
<dbReference type="Pfam" id="PF02537">
    <property type="entry name" value="CRCB"/>
    <property type="match status" value="1"/>
</dbReference>
<keyword evidence="4 8" id="KW-1133">Transmembrane helix</keyword>
<evidence type="ECO:0000256" key="8">
    <source>
        <dbReference type="SAM" id="Phobius"/>
    </source>
</evidence>
<proteinExistence type="inferred from homology"/>
<keyword evidence="5 8" id="KW-0472">Membrane</keyword>
<evidence type="ECO:0000256" key="3">
    <source>
        <dbReference type="ARBA" id="ARBA00022692"/>
    </source>
</evidence>
<dbReference type="GO" id="GO:0005886">
    <property type="term" value="C:plasma membrane"/>
    <property type="evidence" value="ECO:0007669"/>
    <property type="project" value="UniProtKB-SubCell"/>
</dbReference>
<evidence type="ECO:0000256" key="7">
    <source>
        <dbReference type="ARBA" id="ARBA00035585"/>
    </source>
</evidence>
<dbReference type="EMBL" id="CAFBMX010000006">
    <property type="protein sequence ID" value="CAB4934115.1"/>
    <property type="molecule type" value="Genomic_DNA"/>
</dbReference>
<evidence type="ECO:0000313" key="9">
    <source>
        <dbReference type="EMBL" id="CAB4934115.1"/>
    </source>
</evidence>
<evidence type="ECO:0000256" key="6">
    <source>
        <dbReference type="ARBA" id="ARBA00035120"/>
    </source>
</evidence>
<comment type="catalytic activity">
    <reaction evidence="7">
        <text>fluoride(in) = fluoride(out)</text>
        <dbReference type="Rhea" id="RHEA:76159"/>
        <dbReference type="ChEBI" id="CHEBI:17051"/>
    </reaction>
    <physiologicalReaction direction="left-to-right" evidence="7">
        <dbReference type="Rhea" id="RHEA:76160"/>
    </physiologicalReaction>
</comment>
<dbReference type="AlphaFoldDB" id="A0A6J7ITE2"/>
<evidence type="ECO:0000256" key="4">
    <source>
        <dbReference type="ARBA" id="ARBA00022989"/>
    </source>
</evidence>
<organism evidence="9">
    <name type="scientific">freshwater metagenome</name>
    <dbReference type="NCBI Taxonomy" id="449393"/>
    <lineage>
        <taxon>unclassified sequences</taxon>
        <taxon>metagenomes</taxon>
        <taxon>ecological metagenomes</taxon>
    </lineage>
</organism>
<dbReference type="GO" id="GO:1903425">
    <property type="term" value="F:fluoride transmembrane transporter activity"/>
    <property type="evidence" value="ECO:0007669"/>
    <property type="project" value="TreeGrafter"/>
</dbReference>
<name>A0A6J7ITE2_9ZZZZ</name>
<comment type="similarity">
    <text evidence="6">Belongs to the fluoride channel Fluc/FEX (TC 1.A.43) family.</text>
</comment>
<feature type="transmembrane region" description="Helical" evidence="8">
    <location>
        <begin position="64"/>
        <end position="82"/>
    </location>
</feature>
<keyword evidence="3 8" id="KW-0812">Transmembrane</keyword>
<feature type="transmembrane region" description="Helical" evidence="8">
    <location>
        <begin position="35"/>
        <end position="58"/>
    </location>
</feature>